<comment type="caution">
    <text evidence="1">The sequence shown here is derived from an EMBL/GenBank/DDBJ whole genome shotgun (WGS) entry which is preliminary data.</text>
</comment>
<protein>
    <submittedName>
        <fullName evidence="1">Uncharacterized protein</fullName>
    </submittedName>
</protein>
<dbReference type="Proteomes" id="UP000014629">
    <property type="component" value="Unassembled WGS sequence"/>
</dbReference>
<gene>
    <name evidence="1" type="ORF">STRAU_6378</name>
</gene>
<accession>S3ZQA5</accession>
<dbReference type="PATRIC" id="fig|1286094.4.peg.6303"/>
<evidence type="ECO:0000313" key="2">
    <source>
        <dbReference type="Proteomes" id="UP000014629"/>
    </source>
</evidence>
<dbReference type="EMBL" id="AOPZ01000400">
    <property type="protein sequence ID" value="EPH40550.1"/>
    <property type="molecule type" value="Genomic_DNA"/>
</dbReference>
<organism evidence="1 2">
    <name type="scientific">Streptomyces aurantiacus JA 4570</name>
    <dbReference type="NCBI Taxonomy" id="1286094"/>
    <lineage>
        <taxon>Bacteria</taxon>
        <taxon>Bacillati</taxon>
        <taxon>Actinomycetota</taxon>
        <taxon>Actinomycetes</taxon>
        <taxon>Kitasatosporales</taxon>
        <taxon>Streptomycetaceae</taxon>
        <taxon>Streptomyces</taxon>
        <taxon>Streptomyces aurantiacus group</taxon>
    </lineage>
</organism>
<reference evidence="1 2" key="1">
    <citation type="submission" date="2013-02" db="EMBL/GenBank/DDBJ databases">
        <title>Draft Genome Sequence of Streptomyces aurantiacus, Which Produces Setomimycin.</title>
        <authorList>
            <person name="Gruening B.A."/>
            <person name="Praeg A."/>
            <person name="Erxleben A."/>
            <person name="Guenther S."/>
            <person name="Mueller M."/>
        </authorList>
    </citation>
    <scope>NUCLEOTIDE SEQUENCE [LARGE SCALE GENOMIC DNA]</scope>
    <source>
        <strain evidence="1 2">JA 4570</strain>
    </source>
</reference>
<proteinExistence type="predicted"/>
<name>S3ZQA5_9ACTN</name>
<sequence length="68" mass="7196">MPVELLLYHFFQSVQKPGVGPCVRAAEVGRSDRHGGSWGREGWGSGAGGSTEPRAFCTYAIVGYVPVG</sequence>
<dbReference type="AlphaFoldDB" id="S3ZQA5"/>
<evidence type="ECO:0000313" key="1">
    <source>
        <dbReference type="EMBL" id="EPH40550.1"/>
    </source>
</evidence>
<keyword evidence="2" id="KW-1185">Reference proteome</keyword>